<dbReference type="CDD" id="cd07331">
    <property type="entry name" value="M48C_Oma1_like"/>
    <property type="match status" value="1"/>
</dbReference>
<dbReference type="EMBL" id="LIZT01000008">
    <property type="protein sequence ID" value="KPJ51010.1"/>
    <property type="molecule type" value="Genomic_DNA"/>
</dbReference>
<evidence type="ECO:0000256" key="5">
    <source>
        <dbReference type="ARBA" id="ARBA00023049"/>
    </source>
</evidence>
<dbReference type="GO" id="GO:0016020">
    <property type="term" value="C:membrane"/>
    <property type="evidence" value="ECO:0007669"/>
    <property type="project" value="TreeGrafter"/>
</dbReference>
<accession>A0A0S7WLG1</accession>
<evidence type="ECO:0000256" key="1">
    <source>
        <dbReference type="ARBA" id="ARBA00022670"/>
    </source>
</evidence>
<evidence type="ECO:0000256" key="4">
    <source>
        <dbReference type="ARBA" id="ARBA00022833"/>
    </source>
</evidence>
<organism evidence="8 9">
    <name type="scientific">candidate division TA06 bacterium DG_26</name>
    <dbReference type="NCBI Taxonomy" id="1703771"/>
    <lineage>
        <taxon>Bacteria</taxon>
        <taxon>Bacteria division TA06</taxon>
    </lineage>
</organism>
<dbReference type="GO" id="GO:0004222">
    <property type="term" value="F:metalloendopeptidase activity"/>
    <property type="evidence" value="ECO:0007669"/>
    <property type="project" value="InterPro"/>
</dbReference>
<sequence length="259" mass="29304">MRRHLPFLTWGCLAILLLLIACQTVPFTQRKRLILVPESTERELGATTYQDILTNSKLSEDLEEVRRVKEIGMRIANVTDRPDYSWEFNVIDDNEVVNAFCLPGGKVAVYTGIMKVSSTDTELAVIIGHEIAHAIARHGAERMTQLLVVELGGMALEEALKKQTKKTIELGKVAYGAGTQLLFVLPYSRTHENEADRIGLIFMAKAGYDPHAAIDFWEKMEKEFGGQEPPEFLSTHPSSQRRIENLKKWLPEALKYYQS</sequence>
<keyword evidence="4 6" id="KW-0862">Zinc</keyword>
<protein>
    <recommendedName>
        <fullName evidence="7">Peptidase M48 domain-containing protein</fullName>
    </recommendedName>
</protein>
<dbReference type="InterPro" id="IPR001915">
    <property type="entry name" value="Peptidase_M48"/>
</dbReference>
<dbReference type="GO" id="GO:0046872">
    <property type="term" value="F:metal ion binding"/>
    <property type="evidence" value="ECO:0007669"/>
    <property type="project" value="UniProtKB-KW"/>
</dbReference>
<evidence type="ECO:0000313" key="8">
    <source>
        <dbReference type="EMBL" id="KPJ51010.1"/>
    </source>
</evidence>
<dbReference type="GO" id="GO:0051603">
    <property type="term" value="P:proteolysis involved in protein catabolic process"/>
    <property type="evidence" value="ECO:0007669"/>
    <property type="project" value="TreeGrafter"/>
</dbReference>
<proteinExistence type="inferred from homology"/>
<comment type="caution">
    <text evidence="8">The sequence shown here is derived from an EMBL/GenBank/DDBJ whole genome shotgun (WGS) entry which is preliminary data.</text>
</comment>
<dbReference type="PANTHER" id="PTHR22726">
    <property type="entry name" value="METALLOENDOPEPTIDASE OMA1"/>
    <property type="match status" value="1"/>
</dbReference>
<keyword evidence="5 6" id="KW-0482">Metalloprotease</keyword>
<evidence type="ECO:0000259" key="7">
    <source>
        <dbReference type="Pfam" id="PF01435"/>
    </source>
</evidence>
<comment type="similarity">
    <text evidence="6">Belongs to the peptidase M48 family.</text>
</comment>
<name>A0A0S7WLG1_UNCT6</name>
<dbReference type="InterPro" id="IPR051156">
    <property type="entry name" value="Mito/Outer_Membr_Metalloprot"/>
</dbReference>
<gene>
    <name evidence="8" type="ORF">AMJ40_01175</name>
</gene>
<comment type="cofactor">
    <cofactor evidence="6">
        <name>Zn(2+)</name>
        <dbReference type="ChEBI" id="CHEBI:29105"/>
    </cofactor>
    <text evidence="6">Binds 1 zinc ion per subunit.</text>
</comment>
<feature type="domain" description="Peptidase M48" evidence="7">
    <location>
        <begin position="66"/>
        <end position="249"/>
    </location>
</feature>
<dbReference type="PATRIC" id="fig|1703771.3.peg.35"/>
<evidence type="ECO:0000256" key="3">
    <source>
        <dbReference type="ARBA" id="ARBA00022801"/>
    </source>
</evidence>
<keyword evidence="1 6" id="KW-0645">Protease</keyword>
<dbReference type="Pfam" id="PF01435">
    <property type="entry name" value="Peptidase_M48"/>
    <property type="match status" value="1"/>
</dbReference>
<evidence type="ECO:0000256" key="2">
    <source>
        <dbReference type="ARBA" id="ARBA00022723"/>
    </source>
</evidence>
<dbReference type="AlphaFoldDB" id="A0A0S7WLG1"/>
<reference evidence="8 9" key="1">
    <citation type="journal article" date="2015" name="Microbiome">
        <title>Genomic resolution of linkages in carbon, nitrogen, and sulfur cycling among widespread estuary sediment bacteria.</title>
        <authorList>
            <person name="Baker B.J."/>
            <person name="Lazar C.S."/>
            <person name="Teske A.P."/>
            <person name="Dick G.J."/>
        </authorList>
    </citation>
    <scope>NUCLEOTIDE SEQUENCE [LARGE SCALE GENOMIC DNA]</scope>
    <source>
        <strain evidence="8">DG_26</strain>
    </source>
</reference>
<keyword evidence="2" id="KW-0479">Metal-binding</keyword>
<evidence type="ECO:0000313" key="9">
    <source>
        <dbReference type="Proteomes" id="UP000051124"/>
    </source>
</evidence>
<keyword evidence="3 6" id="KW-0378">Hydrolase</keyword>
<dbReference type="PANTHER" id="PTHR22726:SF1">
    <property type="entry name" value="METALLOENDOPEPTIDASE OMA1, MITOCHONDRIAL"/>
    <property type="match status" value="1"/>
</dbReference>
<dbReference type="Gene3D" id="3.30.2010.10">
    <property type="entry name" value="Metalloproteases ('zincins'), catalytic domain"/>
    <property type="match status" value="1"/>
</dbReference>
<evidence type="ECO:0000256" key="6">
    <source>
        <dbReference type="RuleBase" id="RU003983"/>
    </source>
</evidence>
<dbReference type="PROSITE" id="PS51257">
    <property type="entry name" value="PROKAR_LIPOPROTEIN"/>
    <property type="match status" value="1"/>
</dbReference>
<dbReference type="Proteomes" id="UP000051124">
    <property type="component" value="Unassembled WGS sequence"/>
</dbReference>